<sequence>MNDSRQSMSDVCPVREAGYPASRTREVLMIERTFAVRGAGRAAGHAWEAEQIAVVRRRIGHRRVAMQARHVAVDDRAPSVVKDRISEPPIEDLYEDAERWDGMA</sequence>
<dbReference type="KEGG" id="hbs:IPV69_15675"/>
<name>A0A7M2WQM9_9BACT</name>
<accession>A0A7M2WQM9</accession>
<dbReference type="RefSeq" id="WP_206290633.1">
    <property type="nucleotide sequence ID" value="NZ_CP063458.1"/>
</dbReference>
<organism evidence="1 2">
    <name type="scientific">Humisphaera borealis</name>
    <dbReference type="NCBI Taxonomy" id="2807512"/>
    <lineage>
        <taxon>Bacteria</taxon>
        <taxon>Pseudomonadati</taxon>
        <taxon>Planctomycetota</taxon>
        <taxon>Phycisphaerae</taxon>
        <taxon>Tepidisphaerales</taxon>
        <taxon>Tepidisphaeraceae</taxon>
        <taxon>Humisphaera</taxon>
    </lineage>
</organism>
<dbReference type="EMBL" id="CP063458">
    <property type="protein sequence ID" value="QOV87723.1"/>
    <property type="molecule type" value="Genomic_DNA"/>
</dbReference>
<dbReference type="AlphaFoldDB" id="A0A7M2WQM9"/>
<gene>
    <name evidence="1" type="ORF">IPV69_15675</name>
</gene>
<proteinExistence type="predicted"/>
<evidence type="ECO:0000313" key="1">
    <source>
        <dbReference type="EMBL" id="QOV87723.1"/>
    </source>
</evidence>
<keyword evidence="2" id="KW-1185">Reference proteome</keyword>
<protein>
    <submittedName>
        <fullName evidence="1">Uncharacterized protein</fullName>
    </submittedName>
</protein>
<evidence type="ECO:0000313" key="2">
    <source>
        <dbReference type="Proteomes" id="UP000593765"/>
    </source>
</evidence>
<dbReference type="Proteomes" id="UP000593765">
    <property type="component" value="Chromosome"/>
</dbReference>
<reference evidence="1 2" key="1">
    <citation type="submission" date="2020-10" db="EMBL/GenBank/DDBJ databases">
        <title>Wide distribution of Phycisphaera-like planctomycetes from WD2101 soil group in peatlands and genome analysis of the first cultivated representative.</title>
        <authorList>
            <person name="Dedysh S.N."/>
            <person name="Beletsky A.V."/>
            <person name="Ivanova A."/>
            <person name="Kulichevskaya I.S."/>
            <person name="Suzina N.E."/>
            <person name="Philippov D.A."/>
            <person name="Rakitin A.L."/>
            <person name="Mardanov A.V."/>
            <person name="Ravin N.V."/>
        </authorList>
    </citation>
    <scope>NUCLEOTIDE SEQUENCE [LARGE SCALE GENOMIC DNA]</scope>
    <source>
        <strain evidence="1 2">M1803</strain>
    </source>
</reference>